<feature type="compositionally biased region" description="Low complexity" evidence="1">
    <location>
        <begin position="218"/>
        <end position="231"/>
    </location>
</feature>
<dbReference type="Proteomes" id="UP001153069">
    <property type="component" value="Unassembled WGS sequence"/>
</dbReference>
<feature type="region of interest" description="Disordered" evidence="1">
    <location>
        <begin position="165"/>
        <end position="191"/>
    </location>
</feature>
<feature type="compositionally biased region" description="Polar residues" evidence="1">
    <location>
        <begin position="171"/>
        <end position="183"/>
    </location>
</feature>
<keyword evidence="3" id="KW-1185">Reference proteome</keyword>
<reference evidence="2" key="1">
    <citation type="submission" date="2020-06" db="EMBL/GenBank/DDBJ databases">
        <authorList>
            <consortium name="Plant Systems Biology data submission"/>
        </authorList>
    </citation>
    <scope>NUCLEOTIDE SEQUENCE</scope>
    <source>
        <strain evidence="2">D6</strain>
    </source>
</reference>
<organism evidence="2 3">
    <name type="scientific">Seminavis robusta</name>
    <dbReference type="NCBI Taxonomy" id="568900"/>
    <lineage>
        <taxon>Eukaryota</taxon>
        <taxon>Sar</taxon>
        <taxon>Stramenopiles</taxon>
        <taxon>Ochrophyta</taxon>
        <taxon>Bacillariophyta</taxon>
        <taxon>Bacillariophyceae</taxon>
        <taxon>Bacillariophycidae</taxon>
        <taxon>Naviculales</taxon>
        <taxon>Naviculaceae</taxon>
        <taxon>Seminavis</taxon>
    </lineage>
</organism>
<dbReference type="AlphaFoldDB" id="A0A9N8HHP5"/>
<comment type="caution">
    <text evidence="2">The sequence shown here is derived from an EMBL/GenBank/DDBJ whole genome shotgun (WGS) entry which is preliminary data.</text>
</comment>
<evidence type="ECO:0000313" key="2">
    <source>
        <dbReference type="EMBL" id="CAB9510913.1"/>
    </source>
</evidence>
<dbReference type="EMBL" id="CAICTM010000458">
    <property type="protein sequence ID" value="CAB9510913.1"/>
    <property type="molecule type" value="Genomic_DNA"/>
</dbReference>
<proteinExistence type="predicted"/>
<protein>
    <submittedName>
        <fullName evidence="2">Uncharacterized protein</fullName>
    </submittedName>
</protein>
<evidence type="ECO:0000256" key="1">
    <source>
        <dbReference type="SAM" id="MobiDB-lite"/>
    </source>
</evidence>
<feature type="region of interest" description="Disordered" evidence="1">
    <location>
        <begin position="218"/>
        <end position="263"/>
    </location>
</feature>
<sequence>MRALLETFNVTSPSGSRPSLYVAFTRQTSPFATTGEFGDIVQTVGRTDINKYVDLVSANNGTIVAPFVNEELNNLQNCLEQKQSDATDEFCEELLAEVSVDIQTMEACLGSVTSQECQQVLPDVLENLASSNGTASFTIERDSPTISPSPNVQSSLVELQVMLDSTDSRESSGSPVWSPQTESPDPLVPTDATEISADAMGSPLVTQTTVTPSDSVVAASAMQPPASSSSPGFNQNDNLGRPASVAPMSMSSTEGTLTGSPVVSSVAPTTVFPTGIPTTTIPITGPPSATLVNPITNSPTVAPPPPAQQYRQQLSLLDCSL</sequence>
<name>A0A9N8HHP5_9STRA</name>
<accession>A0A9N8HHP5</accession>
<feature type="compositionally biased region" description="Polar residues" evidence="1">
    <location>
        <begin position="249"/>
        <end position="259"/>
    </location>
</feature>
<gene>
    <name evidence="2" type="ORF">SEMRO_459_G147260.1</name>
</gene>
<evidence type="ECO:0000313" key="3">
    <source>
        <dbReference type="Proteomes" id="UP001153069"/>
    </source>
</evidence>